<dbReference type="InterPro" id="IPR047741">
    <property type="entry name" value="DIP1984-like"/>
</dbReference>
<reference evidence="2 3" key="1">
    <citation type="submission" date="2020-08" db="EMBL/GenBank/DDBJ databases">
        <authorList>
            <person name="Liu C."/>
            <person name="Sun Q."/>
        </authorList>
    </citation>
    <scope>NUCLEOTIDE SEQUENCE [LARGE SCALE GENOMIC DNA]</scope>
    <source>
        <strain evidence="2 3">NSJ-57</strain>
    </source>
</reference>
<feature type="coiled-coil region" evidence="1">
    <location>
        <begin position="32"/>
        <end position="59"/>
    </location>
</feature>
<evidence type="ECO:0000313" key="3">
    <source>
        <dbReference type="Proteomes" id="UP000515913"/>
    </source>
</evidence>
<proteinExistence type="predicted"/>
<organism evidence="2 3">
    <name type="scientific">Fusobacterium hominis</name>
    <dbReference type="NCBI Taxonomy" id="2764326"/>
    <lineage>
        <taxon>Bacteria</taxon>
        <taxon>Fusobacteriati</taxon>
        <taxon>Fusobacteriota</taxon>
        <taxon>Fusobacteriia</taxon>
        <taxon>Fusobacteriales</taxon>
        <taxon>Fusobacteriaceae</taxon>
        <taxon>Fusobacterium</taxon>
    </lineage>
</organism>
<dbReference type="Gene3D" id="6.10.320.10">
    <property type="match status" value="1"/>
</dbReference>
<dbReference type="EMBL" id="CP060637">
    <property type="protein sequence ID" value="QNM16272.1"/>
    <property type="molecule type" value="Genomic_DNA"/>
</dbReference>
<evidence type="ECO:0000313" key="2">
    <source>
        <dbReference type="EMBL" id="QNM16272.1"/>
    </source>
</evidence>
<protein>
    <submittedName>
        <fullName evidence="2">Uncharacterized protein</fullName>
    </submittedName>
</protein>
<name>A0A7G9GZP0_9FUSO</name>
<dbReference type="RefSeq" id="WP_187423271.1">
    <property type="nucleotide sequence ID" value="NZ_CP060637.1"/>
</dbReference>
<keyword evidence="3" id="KW-1185">Reference proteome</keyword>
<dbReference type="KEGG" id="fho:H9Q81_07195"/>
<gene>
    <name evidence="2" type="ORF">H9Q81_07195</name>
</gene>
<dbReference type="AlphaFoldDB" id="A0A7G9GZP0"/>
<dbReference type="Pfam" id="PF20935">
    <property type="entry name" value="DUF6847"/>
    <property type="match status" value="1"/>
</dbReference>
<dbReference type="Proteomes" id="UP000515913">
    <property type="component" value="Chromosome"/>
</dbReference>
<keyword evidence="1" id="KW-0175">Coiled coil</keyword>
<accession>A0A7G9GZP0</accession>
<evidence type="ECO:0000256" key="1">
    <source>
        <dbReference type="SAM" id="Coils"/>
    </source>
</evidence>
<sequence>MANKSNYFPRRSSHFKNYKVILTGRGSRTIDVGKKQKEIDKLSKKLRELDTKIQGLNWTTELK</sequence>